<proteinExistence type="predicted"/>
<sequence>MPCRPGVLISNLRRRHIQPRIGKEQYLALTREDPTVKLDTSTAGKALIKFRKGEAIASIGTVQVSTEIRKINFEVLEAPTPFLLCLTDMDRLKVYFNNTTDELVQGNIRIPVLRKWGHP</sequence>
<accession>A0A6S6VU40</accession>
<protein>
    <submittedName>
        <fullName evidence="1">Uncharacterized protein</fullName>
    </submittedName>
</protein>
<evidence type="ECO:0000313" key="1">
    <source>
        <dbReference type="EMBL" id="CAE7020717.1"/>
    </source>
</evidence>
<dbReference type="AlphaFoldDB" id="A0A6S6VU40"/>
<organism evidence="1 2">
    <name type="scientific">Pyrenophora teres f. teres</name>
    <dbReference type="NCBI Taxonomy" id="97479"/>
    <lineage>
        <taxon>Eukaryota</taxon>
        <taxon>Fungi</taxon>
        <taxon>Dikarya</taxon>
        <taxon>Ascomycota</taxon>
        <taxon>Pezizomycotina</taxon>
        <taxon>Dothideomycetes</taxon>
        <taxon>Pleosporomycetidae</taxon>
        <taxon>Pleosporales</taxon>
        <taxon>Pleosporineae</taxon>
        <taxon>Pleosporaceae</taxon>
        <taxon>Pyrenophora</taxon>
    </lineage>
</organism>
<gene>
    <name evidence="1" type="ORF">PTTW11_03123</name>
</gene>
<dbReference type="EMBL" id="HG992979">
    <property type="protein sequence ID" value="CAE7020717.1"/>
    <property type="molecule type" value="Genomic_DNA"/>
</dbReference>
<evidence type="ECO:0000313" key="2">
    <source>
        <dbReference type="Proteomes" id="UP000472372"/>
    </source>
</evidence>
<reference evidence="1" key="1">
    <citation type="submission" date="2021-02" db="EMBL/GenBank/DDBJ databases">
        <authorList>
            <person name="Syme A R."/>
            <person name="Syme A R."/>
            <person name="Moolhuijzen P."/>
        </authorList>
    </citation>
    <scope>NUCLEOTIDE SEQUENCE</scope>
    <source>
        <strain evidence="1">W1-1</strain>
    </source>
</reference>
<dbReference type="Proteomes" id="UP000472372">
    <property type="component" value="Chromosome 3"/>
</dbReference>
<name>A0A6S6VU40_9PLEO</name>